<feature type="domain" description="GH16" evidence="2">
    <location>
        <begin position="23"/>
        <end position="289"/>
    </location>
</feature>
<dbReference type="GO" id="GO:0005975">
    <property type="term" value="P:carbohydrate metabolic process"/>
    <property type="evidence" value="ECO:0007669"/>
    <property type="project" value="InterPro"/>
</dbReference>
<dbReference type="InterPro" id="IPR050546">
    <property type="entry name" value="Glycosyl_Hydrlase_16"/>
</dbReference>
<dbReference type="SUPFAM" id="SSF49899">
    <property type="entry name" value="Concanavalin A-like lectins/glucanases"/>
    <property type="match status" value="1"/>
</dbReference>
<feature type="chain" id="PRO_5042236397" evidence="1">
    <location>
        <begin position="24"/>
        <end position="289"/>
    </location>
</feature>
<dbReference type="PANTHER" id="PTHR10963:SF60">
    <property type="entry name" value="GRAM-NEGATIVE BACTERIA-BINDING PROTEIN 1-RELATED"/>
    <property type="match status" value="1"/>
</dbReference>
<protein>
    <submittedName>
        <fullName evidence="3">Concanavalin A-like lectin/glucanase domain-containing protein</fullName>
    </submittedName>
</protein>
<comment type="caution">
    <text evidence="3">The sequence shown here is derived from an EMBL/GenBank/DDBJ whole genome shotgun (WGS) entry which is preliminary data.</text>
</comment>
<proteinExistence type="predicted"/>
<dbReference type="PANTHER" id="PTHR10963">
    <property type="entry name" value="GLYCOSYL HYDROLASE-RELATED"/>
    <property type="match status" value="1"/>
</dbReference>
<feature type="signal peptide" evidence="1">
    <location>
        <begin position="1"/>
        <end position="23"/>
    </location>
</feature>
<dbReference type="InterPro" id="IPR013320">
    <property type="entry name" value="ConA-like_dom_sf"/>
</dbReference>
<dbReference type="AlphaFoldDB" id="A0AAE0K396"/>
<evidence type="ECO:0000313" key="3">
    <source>
        <dbReference type="EMBL" id="KAK3368690.1"/>
    </source>
</evidence>
<reference evidence="3" key="1">
    <citation type="journal article" date="2023" name="Mol. Phylogenet. Evol.">
        <title>Genome-scale phylogeny and comparative genomics of the fungal order Sordariales.</title>
        <authorList>
            <person name="Hensen N."/>
            <person name="Bonometti L."/>
            <person name="Westerberg I."/>
            <person name="Brannstrom I.O."/>
            <person name="Guillou S."/>
            <person name="Cros-Aarteil S."/>
            <person name="Calhoun S."/>
            <person name="Haridas S."/>
            <person name="Kuo A."/>
            <person name="Mondo S."/>
            <person name="Pangilinan J."/>
            <person name="Riley R."/>
            <person name="LaButti K."/>
            <person name="Andreopoulos B."/>
            <person name="Lipzen A."/>
            <person name="Chen C."/>
            <person name="Yan M."/>
            <person name="Daum C."/>
            <person name="Ng V."/>
            <person name="Clum A."/>
            <person name="Steindorff A."/>
            <person name="Ohm R.A."/>
            <person name="Martin F."/>
            <person name="Silar P."/>
            <person name="Natvig D.O."/>
            <person name="Lalanne C."/>
            <person name="Gautier V."/>
            <person name="Ament-Velasquez S.L."/>
            <person name="Kruys A."/>
            <person name="Hutchinson M.I."/>
            <person name="Powell A.J."/>
            <person name="Barry K."/>
            <person name="Miller A.N."/>
            <person name="Grigoriev I.V."/>
            <person name="Debuchy R."/>
            <person name="Gladieux P."/>
            <person name="Hiltunen Thoren M."/>
            <person name="Johannesson H."/>
        </authorList>
    </citation>
    <scope>NUCLEOTIDE SEQUENCE</scope>
    <source>
        <strain evidence="3">CBS 232.78</strain>
    </source>
</reference>
<dbReference type="InterPro" id="IPR000757">
    <property type="entry name" value="Beta-glucanase-like"/>
</dbReference>
<dbReference type="Gene3D" id="2.60.120.200">
    <property type="match status" value="1"/>
</dbReference>
<gene>
    <name evidence="3" type="ORF">B0H63DRAFT_515235</name>
</gene>
<dbReference type="GO" id="GO:0004553">
    <property type="term" value="F:hydrolase activity, hydrolyzing O-glycosyl compounds"/>
    <property type="evidence" value="ECO:0007669"/>
    <property type="project" value="InterPro"/>
</dbReference>
<dbReference type="PROSITE" id="PS51762">
    <property type="entry name" value="GH16_2"/>
    <property type="match status" value="1"/>
</dbReference>
<organism evidence="3 4">
    <name type="scientific">Podospora didyma</name>
    <dbReference type="NCBI Taxonomy" id="330526"/>
    <lineage>
        <taxon>Eukaryota</taxon>
        <taxon>Fungi</taxon>
        <taxon>Dikarya</taxon>
        <taxon>Ascomycota</taxon>
        <taxon>Pezizomycotina</taxon>
        <taxon>Sordariomycetes</taxon>
        <taxon>Sordariomycetidae</taxon>
        <taxon>Sordariales</taxon>
        <taxon>Podosporaceae</taxon>
        <taxon>Podospora</taxon>
    </lineage>
</organism>
<name>A0AAE0K396_9PEZI</name>
<evidence type="ECO:0000259" key="2">
    <source>
        <dbReference type="PROSITE" id="PS51762"/>
    </source>
</evidence>
<sequence>MVRAVRAVQLAFAGSLLLGSAMADIPSLPNYRVVWADDFDGGPSVDKSAWDQVSRWHNQNGEIEHYTDSTDNAYLANGELSIVPIKSGDSWTSARIESWGNWKCPPGRALVVQAEISIPDFESRREETRGIWPAFWALGQNIRGGVPWPKSGEWDILESNNKLGRAQGTLHFAQPGGPDENGNYRDNSHFWQQTDFGAGYHTWALKIDRRNDDWWYQKLTWYIDGREFHSVTGSAINNYEQWTEIAHSPYFIILNVAVGGEFSGYPGPDTLSGEASALKARYVAVYEST</sequence>
<keyword evidence="1" id="KW-0732">Signal</keyword>
<dbReference type="Proteomes" id="UP001285441">
    <property type="component" value="Unassembled WGS sequence"/>
</dbReference>
<evidence type="ECO:0000256" key="1">
    <source>
        <dbReference type="SAM" id="SignalP"/>
    </source>
</evidence>
<accession>A0AAE0K396</accession>
<dbReference type="EMBL" id="JAULSW010000010">
    <property type="protein sequence ID" value="KAK3368690.1"/>
    <property type="molecule type" value="Genomic_DNA"/>
</dbReference>
<dbReference type="Pfam" id="PF26113">
    <property type="entry name" value="GH16_XgeA"/>
    <property type="match status" value="1"/>
</dbReference>
<evidence type="ECO:0000313" key="4">
    <source>
        <dbReference type="Proteomes" id="UP001285441"/>
    </source>
</evidence>
<keyword evidence="4" id="KW-1185">Reference proteome</keyword>
<reference evidence="3" key="2">
    <citation type="submission" date="2023-06" db="EMBL/GenBank/DDBJ databases">
        <authorList>
            <consortium name="Lawrence Berkeley National Laboratory"/>
            <person name="Haridas S."/>
            <person name="Hensen N."/>
            <person name="Bonometti L."/>
            <person name="Westerberg I."/>
            <person name="Brannstrom I.O."/>
            <person name="Guillou S."/>
            <person name="Cros-Aarteil S."/>
            <person name="Calhoun S."/>
            <person name="Kuo A."/>
            <person name="Mondo S."/>
            <person name="Pangilinan J."/>
            <person name="Riley R."/>
            <person name="LaButti K."/>
            <person name="Andreopoulos B."/>
            <person name="Lipzen A."/>
            <person name="Chen C."/>
            <person name="Yanf M."/>
            <person name="Daum C."/>
            <person name="Ng V."/>
            <person name="Clum A."/>
            <person name="Steindorff A."/>
            <person name="Ohm R."/>
            <person name="Martin F."/>
            <person name="Silar P."/>
            <person name="Natvig D."/>
            <person name="Lalanne C."/>
            <person name="Gautier V."/>
            <person name="Ament-velasquez S.L."/>
            <person name="Kruys A."/>
            <person name="Hutchinson M.I."/>
            <person name="Powell A.J."/>
            <person name="Barry K."/>
            <person name="Miller A.N."/>
            <person name="Grigoriev I.V."/>
            <person name="Debuchy R."/>
            <person name="Gladieux P."/>
            <person name="Thoren M.H."/>
            <person name="Johannesson H."/>
        </authorList>
    </citation>
    <scope>NUCLEOTIDE SEQUENCE</scope>
    <source>
        <strain evidence="3">CBS 232.78</strain>
    </source>
</reference>